<keyword evidence="1" id="KW-1133">Transmembrane helix</keyword>
<keyword evidence="1" id="KW-0472">Membrane</keyword>
<evidence type="ECO:0000313" key="3">
    <source>
        <dbReference type="Proteomes" id="UP000092445"/>
    </source>
</evidence>
<dbReference type="EnsemblMetazoa" id="GPAI022627-RA">
    <property type="protein sequence ID" value="GPAI022627-PA"/>
    <property type="gene ID" value="GPAI022627"/>
</dbReference>
<sequence length="106" mass="11751">MIVAVKALVITRIYQLQRADPHSVCGEGCLQDDILSSSAGGLYWPLNRGKEENQRCVRKLFLGSKTTSDDNKQISDVVVAVAVVVVSILFTNVLKEVFKSLKREDK</sequence>
<evidence type="ECO:0000313" key="2">
    <source>
        <dbReference type="EnsemblMetazoa" id="GPAI022627-PA"/>
    </source>
</evidence>
<evidence type="ECO:0000256" key="1">
    <source>
        <dbReference type="SAM" id="Phobius"/>
    </source>
</evidence>
<feature type="transmembrane region" description="Helical" evidence="1">
    <location>
        <begin position="74"/>
        <end position="94"/>
    </location>
</feature>
<keyword evidence="3" id="KW-1185">Reference proteome</keyword>
<organism evidence="2 3">
    <name type="scientific">Glossina pallidipes</name>
    <name type="common">Tsetse fly</name>
    <dbReference type="NCBI Taxonomy" id="7398"/>
    <lineage>
        <taxon>Eukaryota</taxon>
        <taxon>Metazoa</taxon>
        <taxon>Ecdysozoa</taxon>
        <taxon>Arthropoda</taxon>
        <taxon>Hexapoda</taxon>
        <taxon>Insecta</taxon>
        <taxon>Pterygota</taxon>
        <taxon>Neoptera</taxon>
        <taxon>Endopterygota</taxon>
        <taxon>Diptera</taxon>
        <taxon>Brachycera</taxon>
        <taxon>Muscomorpha</taxon>
        <taxon>Hippoboscoidea</taxon>
        <taxon>Glossinidae</taxon>
        <taxon>Glossina</taxon>
    </lineage>
</organism>
<keyword evidence="1" id="KW-0812">Transmembrane</keyword>
<dbReference type="Proteomes" id="UP000092445">
    <property type="component" value="Unassembled WGS sequence"/>
</dbReference>
<reference evidence="3" key="1">
    <citation type="submission" date="2014-03" db="EMBL/GenBank/DDBJ databases">
        <authorList>
            <person name="Aksoy S."/>
            <person name="Warren W."/>
            <person name="Wilson R.K."/>
        </authorList>
    </citation>
    <scope>NUCLEOTIDE SEQUENCE [LARGE SCALE GENOMIC DNA]</scope>
    <source>
        <strain evidence="3">IAEA</strain>
    </source>
</reference>
<dbReference type="AlphaFoldDB" id="A0A1A9ZRE9"/>
<accession>A0A1A9ZRE9</accession>
<reference evidence="2" key="2">
    <citation type="submission" date="2020-05" db="UniProtKB">
        <authorList>
            <consortium name="EnsemblMetazoa"/>
        </authorList>
    </citation>
    <scope>IDENTIFICATION</scope>
    <source>
        <strain evidence="2">IAEA</strain>
    </source>
</reference>
<proteinExistence type="predicted"/>
<name>A0A1A9ZRE9_GLOPL</name>
<protein>
    <submittedName>
        <fullName evidence="2">Uncharacterized protein</fullName>
    </submittedName>
</protein>
<dbReference type="VEuPathDB" id="VectorBase:GPAI022627"/>